<evidence type="ECO:0000256" key="1">
    <source>
        <dbReference type="SAM" id="MobiDB-lite"/>
    </source>
</evidence>
<proteinExistence type="predicted"/>
<name>A0A3E2GVW8_SCYLI</name>
<accession>A0A3E2GVW8</accession>
<protein>
    <recommendedName>
        <fullName evidence="4">BZIP domain-containing protein</fullName>
    </recommendedName>
</protein>
<dbReference type="Proteomes" id="UP000258309">
    <property type="component" value="Unassembled WGS sequence"/>
</dbReference>
<evidence type="ECO:0008006" key="4">
    <source>
        <dbReference type="Google" id="ProtNLM"/>
    </source>
</evidence>
<sequence length="572" mass="65970">MASNSGPTWKSRFNQKQLERKRLADRISQRRARRQSREAAAELEQSLSLLQDGDLKGLLQRTIAENNALRAKLNKFQTKLESIHLTVKDYLEDDSDSIDSTPKLDRRLSAQRNPRNRVGNRENTPFSSRRPLPGSELNGYPPISEGLLSVFFQTARMMNKPEDTKFELSTNEFLESFMAWKQTKRYDVPYEFPIDQFILAVDIDRDELYNLTSSRYFYENLVDDLVGRHTNRYLGRTDNEPQSDRIIISESMRRRREVAYIVYKTLQLLRSYMCSVVEFTALFWNTYKAFLFFMFPTVENLTNFPLWNHPTPSQLMHEHPSYIDLMIWPRLREYLATTWDKYNVIDLVLALITGIKIEVPDVGSVQQMIRVKDDGSDLELSESFASIVTNAHSWRMQTSFFSQYPELAPYVSFETTDSVFADLYLQFGSNYYYSVPRCGLSFDEALLGSLKARELLRHEQRSIRPSNPPEDDRSQEERSFFSIFDETADRGASLQPQLHFAQQNMGYISTGNVPPEPSAIDSYILSLNTGLPNSGFNNTISTIPAENGITPADGSGYGRSAQWNPGVELEEW</sequence>
<dbReference type="STRING" id="5539.A0A3E2GVW8"/>
<feature type="non-terminal residue" evidence="2">
    <location>
        <position position="572"/>
    </location>
</feature>
<dbReference type="PANTHER" id="PTHR37012">
    <property type="entry name" value="B-ZIP TRANSCRIPTION FACTOR (EUROFUNG)-RELATED"/>
    <property type="match status" value="1"/>
</dbReference>
<feature type="region of interest" description="Disordered" evidence="1">
    <location>
        <begin position="94"/>
        <end position="138"/>
    </location>
</feature>
<evidence type="ECO:0000313" key="3">
    <source>
        <dbReference type="Proteomes" id="UP000258309"/>
    </source>
</evidence>
<dbReference type="OrthoDB" id="4511102at2759"/>
<dbReference type="InterPro" id="IPR021833">
    <property type="entry name" value="DUF3425"/>
</dbReference>
<comment type="caution">
    <text evidence="2">The sequence shown here is derived from an EMBL/GenBank/DDBJ whole genome shotgun (WGS) entry which is preliminary data.</text>
</comment>
<reference evidence="2 3" key="1">
    <citation type="submission" date="2018-05" db="EMBL/GenBank/DDBJ databases">
        <title>Draft genome sequence of Scytalidium lignicola DSM 105466, a ubiquitous saprotrophic fungus.</title>
        <authorList>
            <person name="Buettner E."/>
            <person name="Gebauer A.M."/>
            <person name="Hofrichter M."/>
            <person name="Liers C."/>
            <person name="Kellner H."/>
        </authorList>
    </citation>
    <scope>NUCLEOTIDE SEQUENCE [LARGE SCALE GENOMIC DNA]</scope>
    <source>
        <strain evidence="2 3">DSM 105466</strain>
    </source>
</reference>
<organism evidence="2 3">
    <name type="scientific">Scytalidium lignicola</name>
    <name type="common">Hyphomycete</name>
    <dbReference type="NCBI Taxonomy" id="5539"/>
    <lineage>
        <taxon>Eukaryota</taxon>
        <taxon>Fungi</taxon>
        <taxon>Dikarya</taxon>
        <taxon>Ascomycota</taxon>
        <taxon>Pezizomycotina</taxon>
        <taxon>Leotiomycetes</taxon>
        <taxon>Leotiomycetes incertae sedis</taxon>
        <taxon>Scytalidium</taxon>
    </lineage>
</organism>
<dbReference type="PANTHER" id="PTHR37012:SF2">
    <property type="entry name" value="BZIP DOMAIN-CONTAINING PROTEIN-RELATED"/>
    <property type="match status" value="1"/>
</dbReference>
<dbReference type="AlphaFoldDB" id="A0A3E2GVW8"/>
<keyword evidence="3" id="KW-1185">Reference proteome</keyword>
<feature type="non-terminal residue" evidence="2">
    <location>
        <position position="1"/>
    </location>
</feature>
<dbReference type="Pfam" id="PF11905">
    <property type="entry name" value="DUF3425"/>
    <property type="match status" value="1"/>
</dbReference>
<gene>
    <name evidence="2" type="ORF">B7463_g11104</name>
</gene>
<dbReference type="EMBL" id="NCSJ02000350">
    <property type="protein sequence ID" value="RFU25240.1"/>
    <property type="molecule type" value="Genomic_DNA"/>
</dbReference>
<evidence type="ECO:0000313" key="2">
    <source>
        <dbReference type="EMBL" id="RFU25240.1"/>
    </source>
</evidence>